<evidence type="ECO:0000313" key="3">
    <source>
        <dbReference type="Proteomes" id="UP001144805"/>
    </source>
</evidence>
<keyword evidence="1" id="KW-1133">Transmembrane helix</keyword>
<keyword evidence="1" id="KW-0472">Membrane</keyword>
<sequence length="410" mass="46595">MTTREPVNAPVMEPAAGVSSPFRRGVLYLGGYDPVAPEKFFGRLARELGHFRETWGVAATPAPARPSDDGQVWRTEIETRGDGWNAVTDFRLLAWDDLVKGDFARPIWQRIPLSLGLLADFLFSGTILRYFLAAWRFGLYFVAPFFFSLLFVVVAAIAAALVLRIDHWSAPWIAPALFLAVYLCLMRWPGNRWFVSHLLDARVFMGEYMRGGRADMEARVDRFAREIVDLAATPGLTELLIIGHSQGSVFALESLERALALDPDLARRGPPISVMTVGSCVLQLGLHPAARTLRARAQRLLEERGIEWLEFQTLTDVVNFYKTDPARLMRLQPSPGRTFPHVINVRIREMLQPTDYSRIRNSLFRVHYQFVMGNTRRYFYDFFLICCGPVGLRERFSLQKPPQESDRPGT</sequence>
<reference evidence="2" key="1">
    <citation type="submission" date="2022-11" db="EMBL/GenBank/DDBJ databases">
        <title>Biodiversity and phylogenetic relationships of bacteria.</title>
        <authorList>
            <person name="Machado R.A.R."/>
            <person name="Bhat A."/>
            <person name="Loulou A."/>
            <person name="Kallel S."/>
        </authorList>
    </citation>
    <scope>NUCLEOTIDE SEQUENCE</scope>
    <source>
        <strain evidence="2">K-TC2</strain>
    </source>
</reference>
<dbReference type="RefSeq" id="WP_266340834.1">
    <property type="nucleotide sequence ID" value="NZ_JAPKNK010000012.1"/>
</dbReference>
<dbReference type="EMBL" id="JAPKNK010000012">
    <property type="protein sequence ID" value="MCX5571877.1"/>
    <property type="molecule type" value="Genomic_DNA"/>
</dbReference>
<evidence type="ECO:0000313" key="2">
    <source>
        <dbReference type="EMBL" id="MCX5571877.1"/>
    </source>
</evidence>
<gene>
    <name evidence="2" type="ORF">OSH07_21940</name>
</gene>
<feature type="transmembrane region" description="Helical" evidence="1">
    <location>
        <begin position="169"/>
        <end position="188"/>
    </location>
</feature>
<accession>A0A9X3IND7</accession>
<dbReference type="AlphaFoldDB" id="A0A9X3IND7"/>
<keyword evidence="1" id="KW-0812">Transmembrane</keyword>
<evidence type="ECO:0000256" key="1">
    <source>
        <dbReference type="SAM" id="Phobius"/>
    </source>
</evidence>
<organism evidence="2 3">
    <name type="scientific">Kaistia nematophila</name>
    <dbReference type="NCBI Taxonomy" id="2994654"/>
    <lineage>
        <taxon>Bacteria</taxon>
        <taxon>Pseudomonadati</taxon>
        <taxon>Pseudomonadota</taxon>
        <taxon>Alphaproteobacteria</taxon>
        <taxon>Hyphomicrobiales</taxon>
        <taxon>Kaistiaceae</taxon>
        <taxon>Kaistia</taxon>
    </lineage>
</organism>
<protein>
    <submittedName>
        <fullName evidence="2">Lipase</fullName>
    </submittedName>
</protein>
<dbReference type="Proteomes" id="UP001144805">
    <property type="component" value="Unassembled WGS sequence"/>
</dbReference>
<feature type="transmembrane region" description="Helical" evidence="1">
    <location>
        <begin position="111"/>
        <end position="132"/>
    </location>
</feature>
<proteinExistence type="predicted"/>
<dbReference type="InterPro" id="IPR029058">
    <property type="entry name" value="AB_hydrolase_fold"/>
</dbReference>
<dbReference type="SUPFAM" id="SSF53474">
    <property type="entry name" value="alpha/beta-Hydrolases"/>
    <property type="match status" value="1"/>
</dbReference>
<name>A0A9X3IND7_9HYPH</name>
<comment type="caution">
    <text evidence="2">The sequence shown here is derived from an EMBL/GenBank/DDBJ whole genome shotgun (WGS) entry which is preliminary data.</text>
</comment>
<keyword evidence="3" id="KW-1185">Reference proteome</keyword>
<feature type="transmembrane region" description="Helical" evidence="1">
    <location>
        <begin position="139"/>
        <end position="163"/>
    </location>
</feature>